<dbReference type="PROSITE" id="PS51379">
    <property type="entry name" value="4FE4S_FER_2"/>
    <property type="match status" value="1"/>
</dbReference>
<dbReference type="RefSeq" id="WP_013255892.1">
    <property type="nucleotide sequence ID" value="NC_014364.1"/>
</dbReference>
<evidence type="ECO:0000256" key="1">
    <source>
        <dbReference type="ARBA" id="ARBA00022723"/>
    </source>
</evidence>
<dbReference type="InterPro" id="IPR017900">
    <property type="entry name" value="4Fe4S_Fe_S_CS"/>
</dbReference>
<dbReference type="InterPro" id="IPR023210">
    <property type="entry name" value="NADP_OxRdtase_dom"/>
</dbReference>
<dbReference type="EMBL" id="CP002116">
    <property type="protein sequence ID" value="ADK82433.1"/>
    <property type="molecule type" value="Genomic_DNA"/>
</dbReference>
<dbReference type="GO" id="GO:0046872">
    <property type="term" value="F:metal ion binding"/>
    <property type="evidence" value="ECO:0007669"/>
    <property type="project" value="UniProtKB-KW"/>
</dbReference>
<dbReference type="InterPro" id="IPR053135">
    <property type="entry name" value="AKR2_Oxidoreductase"/>
</dbReference>
<dbReference type="InterPro" id="IPR036812">
    <property type="entry name" value="NAD(P)_OxRdtase_dom_sf"/>
</dbReference>
<evidence type="ECO:0000256" key="3">
    <source>
        <dbReference type="ARBA" id="ARBA00023014"/>
    </source>
</evidence>
<evidence type="ECO:0000256" key="2">
    <source>
        <dbReference type="ARBA" id="ARBA00023004"/>
    </source>
</evidence>
<accession>E1RAR5</accession>
<name>E1RAR5_SEDSS</name>
<keyword evidence="2" id="KW-0408">Iron</keyword>
<keyword evidence="3" id="KW-0411">Iron-sulfur</keyword>
<dbReference type="GO" id="GO:0051536">
    <property type="term" value="F:iron-sulfur cluster binding"/>
    <property type="evidence" value="ECO:0007669"/>
    <property type="project" value="UniProtKB-KW"/>
</dbReference>
<dbReference type="Pfam" id="PF13187">
    <property type="entry name" value="Fer4_9"/>
    <property type="match status" value="1"/>
</dbReference>
<gene>
    <name evidence="5" type="ordered locus">Spirs_3337</name>
</gene>
<dbReference type="PANTHER" id="PTHR43312">
    <property type="entry name" value="D-THREO-ALDOSE 1-DEHYDROGENASE"/>
    <property type="match status" value="1"/>
</dbReference>
<dbReference type="PROSITE" id="PS00198">
    <property type="entry name" value="4FE4S_FER_1"/>
    <property type="match status" value="1"/>
</dbReference>
<dbReference type="HOGENOM" id="CLU_023205_3_2_12"/>
<dbReference type="KEGG" id="ssm:Spirs_3337"/>
<protein>
    <submittedName>
        <fullName evidence="5">Aldo/keto reductase</fullName>
    </submittedName>
</protein>
<dbReference type="SUPFAM" id="SSF46548">
    <property type="entry name" value="alpha-helical ferredoxin"/>
    <property type="match status" value="1"/>
</dbReference>
<dbReference type="STRING" id="573413.Spirs_3337"/>
<dbReference type="OrthoDB" id="9773828at2"/>
<keyword evidence="1" id="KW-0479">Metal-binding</keyword>
<reference evidence="5 6" key="1">
    <citation type="journal article" date="2010" name="Stand. Genomic Sci.">
        <title>Complete genome sequence of Spirochaeta smaragdinae type strain (SEBR 4228).</title>
        <authorList>
            <person name="Mavromatis K."/>
            <person name="Yasawong M."/>
            <person name="Chertkov O."/>
            <person name="Lapidus A."/>
            <person name="Lucas S."/>
            <person name="Nolan M."/>
            <person name="Del Rio T.G."/>
            <person name="Tice H."/>
            <person name="Cheng J.F."/>
            <person name="Pitluck S."/>
            <person name="Liolios K."/>
            <person name="Ivanova N."/>
            <person name="Tapia R."/>
            <person name="Han C."/>
            <person name="Bruce D."/>
            <person name="Goodwin L."/>
            <person name="Pati A."/>
            <person name="Chen A."/>
            <person name="Palaniappan K."/>
            <person name="Land M."/>
            <person name="Hauser L."/>
            <person name="Chang Y.J."/>
            <person name="Jeffries C.D."/>
            <person name="Detter J.C."/>
            <person name="Rohde M."/>
            <person name="Brambilla E."/>
            <person name="Spring S."/>
            <person name="Goker M."/>
            <person name="Sikorski J."/>
            <person name="Woyke T."/>
            <person name="Bristow J."/>
            <person name="Eisen J.A."/>
            <person name="Markowitz V."/>
            <person name="Hugenholtz P."/>
            <person name="Klenk H.P."/>
            <person name="Kyrpides N.C."/>
        </authorList>
    </citation>
    <scope>NUCLEOTIDE SEQUENCE [LARGE SCALE GENOMIC DNA]</scope>
    <source>
        <strain evidence="6">DSM 11293 / JCM 15392 / SEBR 4228</strain>
    </source>
</reference>
<dbReference type="SUPFAM" id="SSF51430">
    <property type="entry name" value="NAD(P)-linked oxidoreductase"/>
    <property type="match status" value="1"/>
</dbReference>
<dbReference type="Pfam" id="PF00248">
    <property type="entry name" value="Aldo_ket_red"/>
    <property type="match status" value="1"/>
</dbReference>
<dbReference type="Gene3D" id="1.10.1060.10">
    <property type="entry name" value="Alpha-helical ferredoxin"/>
    <property type="match status" value="1"/>
</dbReference>
<dbReference type="CDD" id="cd19096">
    <property type="entry name" value="AKR_Fe-S_oxidoreductase"/>
    <property type="match status" value="1"/>
</dbReference>
<organism evidence="5 6">
    <name type="scientific">Sediminispirochaeta smaragdinae (strain DSM 11293 / JCM 15392 / SEBR 4228)</name>
    <name type="common">Spirochaeta smaragdinae</name>
    <dbReference type="NCBI Taxonomy" id="573413"/>
    <lineage>
        <taxon>Bacteria</taxon>
        <taxon>Pseudomonadati</taxon>
        <taxon>Spirochaetota</taxon>
        <taxon>Spirochaetia</taxon>
        <taxon>Spirochaetales</taxon>
        <taxon>Spirochaetaceae</taxon>
        <taxon>Sediminispirochaeta</taxon>
    </lineage>
</organism>
<dbReference type="eggNOG" id="COG1453">
    <property type="taxonomic scope" value="Bacteria"/>
</dbReference>
<proteinExistence type="predicted"/>
<evidence type="ECO:0000313" key="5">
    <source>
        <dbReference type="EMBL" id="ADK82433.1"/>
    </source>
</evidence>
<dbReference type="Proteomes" id="UP000002318">
    <property type="component" value="Chromosome"/>
</dbReference>
<dbReference type="InterPro" id="IPR009051">
    <property type="entry name" value="Helical_ferredxn"/>
</dbReference>
<dbReference type="AlphaFoldDB" id="E1RAR5"/>
<dbReference type="InterPro" id="IPR017896">
    <property type="entry name" value="4Fe4S_Fe-S-bd"/>
</dbReference>
<dbReference type="Gene3D" id="3.20.20.100">
    <property type="entry name" value="NADP-dependent oxidoreductase domain"/>
    <property type="match status" value="1"/>
</dbReference>
<dbReference type="PANTHER" id="PTHR43312:SF2">
    <property type="entry name" value="OXIDOREDUCTASE"/>
    <property type="match status" value="1"/>
</dbReference>
<feature type="domain" description="4Fe-4S ferredoxin-type" evidence="4">
    <location>
        <begin position="334"/>
        <end position="364"/>
    </location>
</feature>
<evidence type="ECO:0000313" key="6">
    <source>
        <dbReference type="Proteomes" id="UP000002318"/>
    </source>
</evidence>
<keyword evidence="6" id="KW-1185">Reference proteome</keyword>
<sequence>MEQKKLGFGFMRLPVQDQGNEADIDMETVKRMVDAFLEKGFTYFDTAYMYHMFKSEVALREALVKRHPRTSFTVATKLPTMLLKEEGDQERIFNEQLEKCGVDYFDYYLLHNLTISHYEIAKKFDSFSFVKRMQAKGKIGEVGFSFHDRAELLDKILTDHPEVDFVQLQINYVDWESESIQSRKCYEVARKHNKKVVVMEPVKGGTLAKVPGNVASLFKGANPVMSIPSWAIRFAASLDGVFMVLSGMSSMEQLLDNTAYMEAFREISPEERKVIEGAVDLINASLAVPCTACRYCVDGCPQNIAIPEYFALLNEEKRAGTKGSSIQRVYYGNYAQTFGKASDCIACGNCEESCPQHIPIINVLKEVASNFEEEPSRA</sequence>
<evidence type="ECO:0000259" key="4">
    <source>
        <dbReference type="PROSITE" id="PS51379"/>
    </source>
</evidence>